<protein>
    <submittedName>
        <fullName evidence="11">STAM-binding protein</fullName>
    </submittedName>
</protein>
<dbReference type="EMBL" id="MTYJ01000003">
    <property type="protein sequence ID" value="OQV25277.1"/>
    <property type="molecule type" value="Genomic_DNA"/>
</dbReference>
<keyword evidence="12" id="KW-1185">Reference proteome</keyword>
<evidence type="ECO:0000256" key="1">
    <source>
        <dbReference type="ARBA" id="ARBA00001947"/>
    </source>
</evidence>
<reference evidence="12" key="1">
    <citation type="submission" date="2017-01" db="EMBL/GenBank/DDBJ databases">
        <title>Comparative genomics of anhydrobiosis in the tardigrade Hypsibius dujardini.</title>
        <authorList>
            <person name="Yoshida Y."/>
            <person name="Koutsovoulos G."/>
            <person name="Laetsch D."/>
            <person name="Stevens L."/>
            <person name="Kumar S."/>
            <person name="Horikawa D."/>
            <person name="Ishino K."/>
            <person name="Komine S."/>
            <person name="Tomita M."/>
            <person name="Blaxter M."/>
            <person name="Arakawa K."/>
        </authorList>
    </citation>
    <scope>NUCLEOTIDE SEQUENCE [LARGE SCALE GENOMIC DNA]</scope>
    <source>
        <strain evidence="12">Z151</strain>
    </source>
</reference>
<dbReference type="InterPro" id="IPR044098">
    <property type="entry name" value="STAMBP/STALP-like_MPN"/>
</dbReference>
<dbReference type="GO" id="GO:0061578">
    <property type="term" value="F:K63-linked deubiquitinase activity"/>
    <property type="evidence" value="ECO:0007669"/>
    <property type="project" value="InterPro"/>
</dbReference>
<comment type="cofactor">
    <cofactor evidence="1">
        <name>Zn(2+)</name>
        <dbReference type="ChEBI" id="CHEBI:29105"/>
    </cofactor>
</comment>
<dbReference type="Gene3D" id="1.20.58.80">
    <property type="entry name" value="Phosphotransferase system, lactose/cellobiose-type IIA subunit"/>
    <property type="match status" value="1"/>
</dbReference>
<keyword evidence="8" id="KW-0482">Metalloprotease</keyword>
<evidence type="ECO:0000259" key="10">
    <source>
        <dbReference type="PROSITE" id="PS50249"/>
    </source>
</evidence>
<keyword evidence="3" id="KW-0645">Protease</keyword>
<dbReference type="Proteomes" id="UP000192578">
    <property type="component" value="Unassembled WGS sequence"/>
</dbReference>
<dbReference type="Pfam" id="PF08969">
    <property type="entry name" value="USP8_dimer"/>
    <property type="match status" value="1"/>
</dbReference>
<dbReference type="OrthoDB" id="3640at2759"/>
<dbReference type="InterPro" id="IPR000555">
    <property type="entry name" value="JAMM/MPN+_dom"/>
</dbReference>
<feature type="region of interest" description="Disordered" evidence="9">
    <location>
        <begin position="200"/>
        <end position="232"/>
    </location>
</feature>
<dbReference type="Gene3D" id="3.40.140.10">
    <property type="entry name" value="Cytidine Deaminase, domain 2"/>
    <property type="match status" value="1"/>
</dbReference>
<dbReference type="SMART" id="SM00232">
    <property type="entry name" value="JAB_MPN"/>
    <property type="match status" value="1"/>
</dbReference>
<feature type="domain" description="MPN" evidence="10">
    <location>
        <begin position="239"/>
        <end position="371"/>
    </location>
</feature>
<dbReference type="SUPFAM" id="SSF102712">
    <property type="entry name" value="JAB1/MPN domain"/>
    <property type="match status" value="1"/>
</dbReference>
<dbReference type="PANTHER" id="PTHR12947:SF13">
    <property type="entry name" value="FI19924P1"/>
    <property type="match status" value="1"/>
</dbReference>
<keyword evidence="4" id="KW-0479">Metal-binding</keyword>
<dbReference type="GO" id="GO:0140492">
    <property type="term" value="F:metal-dependent deubiquitinase activity"/>
    <property type="evidence" value="ECO:0007669"/>
    <property type="project" value="InterPro"/>
</dbReference>
<evidence type="ECO:0000313" key="11">
    <source>
        <dbReference type="EMBL" id="OQV25277.1"/>
    </source>
</evidence>
<accession>A0A1W0XCR8</accession>
<dbReference type="GO" id="GO:0070536">
    <property type="term" value="P:protein K63-linked deubiquitination"/>
    <property type="evidence" value="ECO:0007669"/>
    <property type="project" value="InterPro"/>
</dbReference>
<keyword evidence="7" id="KW-0862">Zinc</keyword>
<dbReference type="AlphaFoldDB" id="A0A1W0XCR8"/>
<evidence type="ECO:0000256" key="7">
    <source>
        <dbReference type="ARBA" id="ARBA00022833"/>
    </source>
</evidence>
<gene>
    <name evidence="11" type="ORF">BV898_00961</name>
</gene>
<comment type="similarity">
    <text evidence="2">Belongs to the peptidase M67C family.</text>
</comment>
<sequence length="409" mass="46089">MATVAVPVPRPSAKERLTALRATAESAYIDPSQSIIRYYRSSKQLYETASYEANHGNNEKAYMLIMRFLDLYVTRIPKHPKYHSVPEDLRNSTKALIKKALDLGQDLKIKLLADFENEIKLEEEDELNRQRALQRNEDKSSDLDDLVDRIGRLNALHDGESLGFPRSAGEDGGENFAIHQAHETWPADISGARIGTEAWPSNENEDFSPTHPVHPTVDRSTKPRAPPRGRISSETLRPVRVPAGLVKLFSDAAKENTMFKNIETCGNLWGVRESGSYVVTHVLIPNQKGTDSYCEDLDEGTVAEYAITRDLIQLGWIHTHPSQTAFLSSVDMHMQHGYQIMLPEAIAIVLAPTYDDVGFFRLTDYGMDIVSRCREGTTFHTHDDIQPLFDLAEEVLLDDTLPAKIEDFR</sequence>
<evidence type="ECO:0000256" key="3">
    <source>
        <dbReference type="ARBA" id="ARBA00022670"/>
    </source>
</evidence>
<evidence type="ECO:0000256" key="8">
    <source>
        <dbReference type="ARBA" id="ARBA00023049"/>
    </source>
</evidence>
<proteinExistence type="inferred from homology"/>
<evidence type="ECO:0000256" key="4">
    <source>
        <dbReference type="ARBA" id="ARBA00022723"/>
    </source>
</evidence>
<dbReference type="SUPFAM" id="SSF140856">
    <property type="entry name" value="USP8 N-terminal domain-like"/>
    <property type="match status" value="1"/>
</dbReference>
<dbReference type="Pfam" id="PF01398">
    <property type="entry name" value="JAB"/>
    <property type="match status" value="1"/>
</dbReference>
<dbReference type="GO" id="GO:0046872">
    <property type="term" value="F:metal ion binding"/>
    <property type="evidence" value="ECO:0007669"/>
    <property type="project" value="UniProtKB-KW"/>
</dbReference>
<dbReference type="PROSITE" id="PS50249">
    <property type="entry name" value="MPN"/>
    <property type="match status" value="1"/>
</dbReference>
<evidence type="ECO:0000256" key="5">
    <source>
        <dbReference type="ARBA" id="ARBA00022786"/>
    </source>
</evidence>
<dbReference type="GO" id="GO:0016020">
    <property type="term" value="C:membrane"/>
    <property type="evidence" value="ECO:0007669"/>
    <property type="project" value="TreeGrafter"/>
</dbReference>
<dbReference type="GO" id="GO:0006508">
    <property type="term" value="P:proteolysis"/>
    <property type="evidence" value="ECO:0007669"/>
    <property type="project" value="UniProtKB-KW"/>
</dbReference>
<dbReference type="GO" id="GO:0005768">
    <property type="term" value="C:endosome"/>
    <property type="evidence" value="ECO:0007669"/>
    <property type="project" value="TreeGrafter"/>
</dbReference>
<dbReference type="CDD" id="cd08066">
    <property type="entry name" value="MPN_AMSH_like"/>
    <property type="match status" value="1"/>
</dbReference>
<dbReference type="PANTHER" id="PTHR12947">
    <property type="entry name" value="AMSH-LIKE PROTEASE"/>
    <property type="match status" value="1"/>
</dbReference>
<name>A0A1W0XCR8_HYPEX</name>
<evidence type="ECO:0000256" key="6">
    <source>
        <dbReference type="ARBA" id="ARBA00022801"/>
    </source>
</evidence>
<comment type="caution">
    <text evidence="11">The sequence shown here is derived from an EMBL/GenBank/DDBJ whole genome shotgun (WGS) entry which is preliminary data.</text>
</comment>
<evidence type="ECO:0000313" key="12">
    <source>
        <dbReference type="Proteomes" id="UP000192578"/>
    </source>
</evidence>
<keyword evidence="5" id="KW-0833">Ubl conjugation pathway</keyword>
<dbReference type="InterPro" id="IPR037518">
    <property type="entry name" value="MPN"/>
</dbReference>
<dbReference type="InterPro" id="IPR015063">
    <property type="entry name" value="USP8_dimer"/>
</dbReference>
<evidence type="ECO:0000256" key="9">
    <source>
        <dbReference type="SAM" id="MobiDB-lite"/>
    </source>
</evidence>
<evidence type="ECO:0000256" key="2">
    <source>
        <dbReference type="ARBA" id="ARBA00010981"/>
    </source>
</evidence>
<organism evidence="11 12">
    <name type="scientific">Hypsibius exemplaris</name>
    <name type="common">Freshwater tardigrade</name>
    <dbReference type="NCBI Taxonomy" id="2072580"/>
    <lineage>
        <taxon>Eukaryota</taxon>
        <taxon>Metazoa</taxon>
        <taxon>Ecdysozoa</taxon>
        <taxon>Tardigrada</taxon>
        <taxon>Eutardigrada</taxon>
        <taxon>Parachela</taxon>
        <taxon>Hypsibioidea</taxon>
        <taxon>Hypsibiidae</taxon>
        <taxon>Hypsibius</taxon>
    </lineage>
</organism>
<keyword evidence="6" id="KW-0378">Hydrolase</keyword>